<keyword evidence="6" id="KW-1185">Reference proteome</keyword>
<evidence type="ECO:0000256" key="3">
    <source>
        <dbReference type="ARBA" id="ARBA00022833"/>
    </source>
</evidence>
<evidence type="ECO:0000256" key="4">
    <source>
        <dbReference type="ARBA" id="ARBA00023027"/>
    </source>
</evidence>
<keyword evidence="2" id="KW-0479">Metal-binding</keyword>
<comment type="cofactor">
    <cofactor evidence="1">
        <name>Zn(2+)</name>
        <dbReference type="ChEBI" id="CHEBI:29105"/>
    </cofactor>
</comment>
<protein>
    <submittedName>
        <fullName evidence="5">Fdh</fullName>
    </submittedName>
</protein>
<proteinExistence type="predicted"/>
<keyword evidence="3" id="KW-0862">Zinc</keyword>
<evidence type="ECO:0000313" key="5">
    <source>
        <dbReference type="EMBL" id="UYV63115.1"/>
    </source>
</evidence>
<dbReference type="PANTHER" id="PTHR43880:SF12">
    <property type="entry name" value="ALCOHOL DEHYDROGENASE CLASS-3"/>
    <property type="match status" value="1"/>
</dbReference>
<dbReference type="EMBL" id="CP092864">
    <property type="protein sequence ID" value="UYV63115.1"/>
    <property type="molecule type" value="Genomic_DNA"/>
</dbReference>
<sequence>MVLPWLMVFYKLHKIDLWLQVKPVPKPQEACLLGCAIPTGYGSAVRTARVERSSTCAVWGLGGVGLAAILGCRDQGAARIIGVDVNTDKFDLGRHIYRT</sequence>
<reference evidence="5 6" key="1">
    <citation type="submission" date="2022-01" db="EMBL/GenBank/DDBJ databases">
        <title>A chromosomal length assembly of Cordylochernes scorpioides.</title>
        <authorList>
            <person name="Zeh D."/>
            <person name="Zeh J."/>
        </authorList>
    </citation>
    <scope>NUCLEOTIDE SEQUENCE [LARGE SCALE GENOMIC DNA]</scope>
    <source>
        <strain evidence="5">IN4F17</strain>
        <tissue evidence="5">Whole Body</tissue>
    </source>
</reference>
<dbReference type="SUPFAM" id="SSF51735">
    <property type="entry name" value="NAD(P)-binding Rossmann-fold domains"/>
    <property type="match status" value="1"/>
</dbReference>
<name>A0ABY6K3G4_9ARAC</name>
<gene>
    <name evidence="5" type="ORF">LAZ67_2003178</name>
</gene>
<dbReference type="PANTHER" id="PTHR43880">
    <property type="entry name" value="ALCOHOL DEHYDROGENASE"/>
    <property type="match status" value="1"/>
</dbReference>
<keyword evidence="4" id="KW-0520">NAD</keyword>
<dbReference type="InterPro" id="IPR036291">
    <property type="entry name" value="NAD(P)-bd_dom_sf"/>
</dbReference>
<dbReference type="Gene3D" id="3.90.180.10">
    <property type="entry name" value="Medium-chain alcohol dehydrogenases, catalytic domain"/>
    <property type="match status" value="1"/>
</dbReference>
<accession>A0ABY6K3G4</accession>
<dbReference type="Gene3D" id="3.40.50.720">
    <property type="entry name" value="NAD(P)-binding Rossmann-like Domain"/>
    <property type="match status" value="1"/>
</dbReference>
<organism evidence="5 6">
    <name type="scientific">Cordylochernes scorpioides</name>
    <dbReference type="NCBI Taxonomy" id="51811"/>
    <lineage>
        <taxon>Eukaryota</taxon>
        <taxon>Metazoa</taxon>
        <taxon>Ecdysozoa</taxon>
        <taxon>Arthropoda</taxon>
        <taxon>Chelicerata</taxon>
        <taxon>Arachnida</taxon>
        <taxon>Pseudoscorpiones</taxon>
        <taxon>Cheliferoidea</taxon>
        <taxon>Chernetidae</taxon>
        <taxon>Cordylochernes</taxon>
    </lineage>
</organism>
<dbReference type="Proteomes" id="UP001235939">
    <property type="component" value="Chromosome 02"/>
</dbReference>
<evidence type="ECO:0000313" key="6">
    <source>
        <dbReference type="Proteomes" id="UP001235939"/>
    </source>
</evidence>
<evidence type="ECO:0000256" key="1">
    <source>
        <dbReference type="ARBA" id="ARBA00001947"/>
    </source>
</evidence>
<evidence type="ECO:0000256" key="2">
    <source>
        <dbReference type="ARBA" id="ARBA00022723"/>
    </source>
</evidence>